<keyword evidence="3" id="KW-1185">Reference proteome</keyword>
<dbReference type="EMBL" id="JAINUF010000020">
    <property type="protein sequence ID" value="KAJ8335693.1"/>
    <property type="molecule type" value="Genomic_DNA"/>
</dbReference>
<reference evidence="2" key="1">
    <citation type="journal article" date="2023" name="Science">
        <title>Genome structures resolve the early diversification of teleost fishes.</title>
        <authorList>
            <person name="Parey E."/>
            <person name="Louis A."/>
            <person name="Montfort J."/>
            <person name="Bouchez O."/>
            <person name="Roques C."/>
            <person name="Iampietro C."/>
            <person name="Lluch J."/>
            <person name="Castinel A."/>
            <person name="Donnadieu C."/>
            <person name="Desvignes T."/>
            <person name="Floi Bucao C."/>
            <person name="Jouanno E."/>
            <person name="Wen M."/>
            <person name="Mejri S."/>
            <person name="Dirks R."/>
            <person name="Jansen H."/>
            <person name="Henkel C."/>
            <person name="Chen W.J."/>
            <person name="Zahm M."/>
            <person name="Cabau C."/>
            <person name="Klopp C."/>
            <person name="Thompson A.W."/>
            <person name="Robinson-Rechavi M."/>
            <person name="Braasch I."/>
            <person name="Lecointre G."/>
            <person name="Bobe J."/>
            <person name="Postlethwait J.H."/>
            <person name="Berthelot C."/>
            <person name="Roest Crollius H."/>
            <person name="Guiguen Y."/>
        </authorList>
    </citation>
    <scope>NUCLEOTIDE SEQUENCE</scope>
    <source>
        <strain evidence="2">WJC10195</strain>
    </source>
</reference>
<accession>A0A9Q1EBA7</accession>
<comment type="caution">
    <text evidence="2">The sequence shown here is derived from an EMBL/GenBank/DDBJ whole genome shotgun (WGS) entry which is preliminary data.</text>
</comment>
<feature type="region of interest" description="Disordered" evidence="1">
    <location>
        <begin position="71"/>
        <end position="113"/>
    </location>
</feature>
<proteinExistence type="predicted"/>
<dbReference type="AlphaFoldDB" id="A0A9Q1EBA7"/>
<evidence type="ECO:0000313" key="2">
    <source>
        <dbReference type="EMBL" id="KAJ8335693.1"/>
    </source>
</evidence>
<protein>
    <submittedName>
        <fullName evidence="2">Uncharacterized protein</fullName>
    </submittedName>
</protein>
<sequence>MTKVRGDEIRLKGLIRGAEVTTRVTDSDLTNKCSINGALKHITNARHNLLRSKALFKFHLSGLTLWQAAKEAEDPQRRALASSGRRVKDSSVARLQSPERRSSEEPPSTRGGS</sequence>
<evidence type="ECO:0000313" key="3">
    <source>
        <dbReference type="Proteomes" id="UP001152622"/>
    </source>
</evidence>
<dbReference type="Proteomes" id="UP001152622">
    <property type="component" value="Chromosome 20"/>
</dbReference>
<gene>
    <name evidence="2" type="ORF">SKAU_G00390350</name>
</gene>
<organism evidence="2 3">
    <name type="scientific">Synaphobranchus kaupii</name>
    <name type="common">Kaup's arrowtooth eel</name>
    <dbReference type="NCBI Taxonomy" id="118154"/>
    <lineage>
        <taxon>Eukaryota</taxon>
        <taxon>Metazoa</taxon>
        <taxon>Chordata</taxon>
        <taxon>Craniata</taxon>
        <taxon>Vertebrata</taxon>
        <taxon>Euteleostomi</taxon>
        <taxon>Actinopterygii</taxon>
        <taxon>Neopterygii</taxon>
        <taxon>Teleostei</taxon>
        <taxon>Anguilliformes</taxon>
        <taxon>Synaphobranchidae</taxon>
        <taxon>Synaphobranchus</taxon>
    </lineage>
</organism>
<feature type="compositionally biased region" description="Basic and acidic residues" evidence="1">
    <location>
        <begin position="86"/>
        <end position="104"/>
    </location>
</feature>
<evidence type="ECO:0000256" key="1">
    <source>
        <dbReference type="SAM" id="MobiDB-lite"/>
    </source>
</evidence>
<name>A0A9Q1EBA7_SYNKA</name>